<feature type="domain" description="Major facilitator superfamily (MFS) profile" evidence="7">
    <location>
        <begin position="14"/>
        <end position="487"/>
    </location>
</feature>
<feature type="transmembrane region" description="Helical" evidence="6">
    <location>
        <begin position="168"/>
        <end position="189"/>
    </location>
</feature>
<organism evidence="8 9">
    <name type="scientific">Tessaracoccus bendigoensis DSM 12906</name>
    <dbReference type="NCBI Taxonomy" id="1123357"/>
    <lineage>
        <taxon>Bacteria</taxon>
        <taxon>Bacillati</taxon>
        <taxon>Actinomycetota</taxon>
        <taxon>Actinomycetes</taxon>
        <taxon>Propionibacteriales</taxon>
        <taxon>Propionibacteriaceae</taxon>
        <taxon>Tessaracoccus</taxon>
    </lineage>
</organism>
<dbReference type="InterPro" id="IPR020846">
    <property type="entry name" value="MFS_dom"/>
</dbReference>
<dbReference type="PROSITE" id="PS50850">
    <property type="entry name" value="MFS"/>
    <property type="match status" value="1"/>
</dbReference>
<dbReference type="GO" id="GO:0022857">
    <property type="term" value="F:transmembrane transporter activity"/>
    <property type="evidence" value="ECO:0007669"/>
    <property type="project" value="InterPro"/>
</dbReference>
<dbReference type="Pfam" id="PF07690">
    <property type="entry name" value="MFS_1"/>
    <property type="match status" value="1"/>
</dbReference>
<dbReference type="EMBL" id="FQZG01000131">
    <property type="protein sequence ID" value="SHJ99477.1"/>
    <property type="molecule type" value="Genomic_DNA"/>
</dbReference>
<evidence type="ECO:0000313" key="9">
    <source>
        <dbReference type="Proteomes" id="UP000184512"/>
    </source>
</evidence>
<feature type="transmembrane region" description="Helical" evidence="6">
    <location>
        <begin position="355"/>
        <end position="376"/>
    </location>
</feature>
<dbReference type="PRINTS" id="PR01036">
    <property type="entry name" value="TCRTETB"/>
</dbReference>
<dbReference type="InterPro" id="IPR011701">
    <property type="entry name" value="MFS"/>
</dbReference>
<keyword evidence="9" id="KW-1185">Reference proteome</keyword>
<dbReference type="PANTHER" id="PTHR42718">
    <property type="entry name" value="MAJOR FACILITATOR SUPERFAMILY MULTIDRUG TRANSPORTER MFSC"/>
    <property type="match status" value="1"/>
</dbReference>
<feature type="transmembrane region" description="Helical" evidence="6">
    <location>
        <begin position="322"/>
        <end position="343"/>
    </location>
</feature>
<evidence type="ECO:0000256" key="5">
    <source>
        <dbReference type="ARBA" id="ARBA00023136"/>
    </source>
</evidence>
<dbReference type="SUPFAM" id="SSF103473">
    <property type="entry name" value="MFS general substrate transporter"/>
    <property type="match status" value="1"/>
</dbReference>
<name>A0A1M6NUS9_9ACTN</name>
<evidence type="ECO:0000256" key="2">
    <source>
        <dbReference type="ARBA" id="ARBA00022448"/>
    </source>
</evidence>
<sequence>MPDVELAGKRRWVGLAVLALSLGLVVLDGTIVGVSLPVIIADLKLSLTDGVWVNSLYSVVFAALLLTAGRLGDRMGRRRLLIAGILAFVLGSVLAALSTGAAALIAARAVQGVGGALILPSTLSTVNATFRGKDRAVAFGVWGAVMSGAAALGPLLGGLLTTYASWHWIFWVNVPLGIAIVIAAVIVVDETVGDDSRGTDLIGPVLAAIGFGALVFGLIEGANLGWWTPQAELAIGGWNWGTDAAVSPVPVALAVGLVFVAAFVLYERALGRTGRTRILDTALFTIPSFSWGNLTAALVAVGEFALIFVLPLYLVTALGLDTLGAGFVLVAMAGGAFVAGASARHLAGALGASKVVVLGLGLEVIGTAATAVIVQLQFGPWWVAGALLVYGVGVGLASAQVTSLVLGDVPVEQSGAGSAVQSTVRQVGSALGSAMGGSVLTAVLGTRVLHGVDVGDFAHASAVAVWFSTGLLAVGLFSATRLAASAGKPARSVALAR</sequence>
<dbReference type="Gene3D" id="1.20.1250.20">
    <property type="entry name" value="MFS general substrate transporter like domains"/>
    <property type="match status" value="1"/>
</dbReference>
<accession>A0A1M6NUS9</accession>
<dbReference type="GO" id="GO:0005886">
    <property type="term" value="C:plasma membrane"/>
    <property type="evidence" value="ECO:0007669"/>
    <property type="project" value="UniProtKB-SubCell"/>
</dbReference>
<dbReference type="STRING" id="1123357.SAMN02745244_03722"/>
<feature type="transmembrane region" description="Helical" evidence="6">
    <location>
        <begin position="249"/>
        <end position="270"/>
    </location>
</feature>
<feature type="transmembrane region" description="Helical" evidence="6">
    <location>
        <begin position="291"/>
        <end position="316"/>
    </location>
</feature>
<evidence type="ECO:0000313" key="8">
    <source>
        <dbReference type="EMBL" id="SHJ99477.1"/>
    </source>
</evidence>
<feature type="transmembrane region" description="Helical" evidence="6">
    <location>
        <begin position="137"/>
        <end position="156"/>
    </location>
</feature>
<evidence type="ECO:0000256" key="3">
    <source>
        <dbReference type="ARBA" id="ARBA00022692"/>
    </source>
</evidence>
<evidence type="ECO:0000256" key="1">
    <source>
        <dbReference type="ARBA" id="ARBA00004651"/>
    </source>
</evidence>
<feature type="transmembrane region" description="Helical" evidence="6">
    <location>
        <begin position="457"/>
        <end position="479"/>
    </location>
</feature>
<comment type="subcellular location">
    <subcellularLocation>
        <location evidence="1">Cell membrane</location>
        <topology evidence="1">Multi-pass membrane protein</topology>
    </subcellularLocation>
</comment>
<dbReference type="Proteomes" id="UP000184512">
    <property type="component" value="Unassembled WGS sequence"/>
</dbReference>
<feature type="transmembrane region" description="Helical" evidence="6">
    <location>
        <begin position="427"/>
        <end position="445"/>
    </location>
</feature>
<evidence type="ECO:0000256" key="6">
    <source>
        <dbReference type="SAM" id="Phobius"/>
    </source>
</evidence>
<reference evidence="8 9" key="1">
    <citation type="submission" date="2016-11" db="EMBL/GenBank/DDBJ databases">
        <authorList>
            <person name="Jaros S."/>
            <person name="Januszkiewicz K."/>
            <person name="Wedrychowicz H."/>
        </authorList>
    </citation>
    <scope>NUCLEOTIDE SEQUENCE [LARGE SCALE GENOMIC DNA]</scope>
    <source>
        <strain evidence="8 9">DSM 12906</strain>
    </source>
</reference>
<dbReference type="OrthoDB" id="4668943at2"/>
<dbReference type="CDD" id="cd17321">
    <property type="entry name" value="MFS_MMR_MDR_like"/>
    <property type="match status" value="1"/>
</dbReference>
<feature type="transmembrane region" description="Helical" evidence="6">
    <location>
        <begin position="112"/>
        <end position="130"/>
    </location>
</feature>
<evidence type="ECO:0000256" key="4">
    <source>
        <dbReference type="ARBA" id="ARBA00022989"/>
    </source>
</evidence>
<dbReference type="RefSeq" id="WP_073191541.1">
    <property type="nucleotide sequence ID" value="NZ_FQZG01000131.1"/>
</dbReference>
<feature type="transmembrane region" description="Helical" evidence="6">
    <location>
        <begin position="201"/>
        <end position="219"/>
    </location>
</feature>
<dbReference type="Gene3D" id="1.20.1720.10">
    <property type="entry name" value="Multidrug resistance protein D"/>
    <property type="match status" value="1"/>
</dbReference>
<feature type="transmembrane region" description="Helical" evidence="6">
    <location>
        <begin position="12"/>
        <end position="39"/>
    </location>
</feature>
<keyword evidence="2" id="KW-0813">Transport</keyword>
<evidence type="ECO:0000259" key="7">
    <source>
        <dbReference type="PROSITE" id="PS50850"/>
    </source>
</evidence>
<keyword evidence="3 6" id="KW-0812">Transmembrane</keyword>
<keyword evidence="4 6" id="KW-1133">Transmembrane helix</keyword>
<dbReference type="InterPro" id="IPR036259">
    <property type="entry name" value="MFS_trans_sf"/>
</dbReference>
<protein>
    <submittedName>
        <fullName evidence="8">Drug resistance transporter, EmrB/QacA subfamily</fullName>
    </submittedName>
</protein>
<proteinExistence type="predicted"/>
<dbReference type="AlphaFoldDB" id="A0A1M6NUS9"/>
<gene>
    <name evidence="8" type="ORF">SAMN02745244_03722</name>
</gene>
<keyword evidence="5 6" id="KW-0472">Membrane</keyword>
<feature type="transmembrane region" description="Helical" evidence="6">
    <location>
        <begin position="382"/>
        <end position="406"/>
    </location>
</feature>
<feature type="transmembrane region" description="Helical" evidence="6">
    <location>
        <begin position="80"/>
        <end position="106"/>
    </location>
</feature>
<dbReference type="PANTHER" id="PTHR42718:SF9">
    <property type="entry name" value="MAJOR FACILITATOR SUPERFAMILY MULTIDRUG TRANSPORTER MFSC"/>
    <property type="match status" value="1"/>
</dbReference>
<feature type="transmembrane region" description="Helical" evidence="6">
    <location>
        <begin position="51"/>
        <end position="68"/>
    </location>
</feature>